<comment type="caution">
    <text evidence="1">The sequence shown here is derived from an EMBL/GenBank/DDBJ whole genome shotgun (WGS) entry which is preliminary data.</text>
</comment>
<sequence>MSKSSAKDMQRKKEQSMLASSNDLNDLKNKIQATHVPYVREVLTNPIFKVTEQILFEAIARSDRVLGKQEQAGTTSDMASGFCKLDVPEKLIIQKLSSELSSHEWLGTEHAHATTMELLNTLSSYEWHAKGVLILSAFAINFGKFWLFAMPCSTDNLANSLALLKQLPGIVNNSSFDDLIRHFRSLNKLVKATLDVTKCMVEIKNLPSNYISEDTPAMSVSTAYFPIAVYWSIQSVVTCSSKIANLISFKNEYISSNSTTSHTSEFASLFKRIHNVHEHLKNQLDMCYQYMYAKKILQPLIYEKASGELQSSKYILLLISDLDIPQEMIEVLQNLYKGKEKRFQSNTYEILWIPVVDPSTWDSNQFEETKSKMKWQSLQDPVIEPALIKRIKETLNFTGDPIVVTLDPQGNLICPNAFHMMMIWGNSAFPFSSDKEKKLLQQEVWNFEIILDGIDASILEWMRNGKITCLYGSEDVDWIRTFTNTASSVARDANIPLEIVYVGKSKPKEQRQRMITALAQEKLSHFLPDAISIWLFWARLESLKHSKLQHNLLTPLTLDSSNEGWAVFFSGSSTVMAAANGSAILRTLEDFDKWKEDAKREGFVWALDDYLHQP</sequence>
<name>A0ACB9L606_BAUVA</name>
<organism evidence="1 2">
    <name type="scientific">Bauhinia variegata</name>
    <name type="common">Purple orchid tree</name>
    <name type="synonym">Phanera variegata</name>
    <dbReference type="NCBI Taxonomy" id="167791"/>
    <lineage>
        <taxon>Eukaryota</taxon>
        <taxon>Viridiplantae</taxon>
        <taxon>Streptophyta</taxon>
        <taxon>Embryophyta</taxon>
        <taxon>Tracheophyta</taxon>
        <taxon>Spermatophyta</taxon>
        <taxon>Magnoliopsida</taxon>
        <taxon>eudicotyledons</taxon>
        <taxon>Gunneridae</taxon>
        <taxon>Pentapetalae</taxon>
        <taxon>rosids</taxon>
        <taxon>fabids</taxon>
        <taxon>Fabales</taxon>
        <taxon>Fabaceae</taxon>
        <taxon>Cercidoideae</taxon>
        <taxon>Cercideae</taxon>
        <taxon>Bauhiniinae</taxon>
        <taxon>Bauhinia</taxon>
    </lineage>
</organism>
<keyword evidence="2" id="KW-1185">Reference proteome</keyword>
<dbReference type="EMBL" id="CM039437">
    <property type="protein sequence ID" value="KAI4305072.1"/>
    <property type="molecule type" value="Genomic_DNA"/>
</dbReference>
<proteinExistence type="predicted"/>
<reference evidence="1 2" key="1">
    <citation type="journal article" date="2022" name="DNA Res.">
        <title>Chromosomal-level genome assembly of the orchid tree Bauhinia variegata (Leguminosae; Cercidoideae) supports the allotetraploid origin hypothesis of Bauhinia.</title>
        <authorList>
            <person name="Zhong Y."/>
            <person name="Chen Y."/>
            <person name="Zheng D."/>
            <person name="Pang J."/>
            <person name="Liu Y."/>
            <person name="Luo S."/>
            <person name="Meng S."/>
            <person name="Qian L."/>
            <person name="Wei D."/>
            <person name="Dai S."/>
            <person name="Zhou R."/>
        </authorList>
    </citation>
    <scope>NUCLEOTIDE SEQUENCE [LARGE SCALE GENOMIC DNA]</scope>
    <source>
        <strain evidence="1">BV-YZ2020</strain>
    </source>
</reference>
<protein>
    <submittedName>
        <fullName evidence="1">Uncharacterized protein</fullName>
    </submittedName>
</protein>
<evidence type="ECO:0000313" key="2">
    <source>
        <dbReference type="Proteomes" id="UP000828941"/>
    </source>
</evidence>
<gene>
    <name evidence="1" type="ORF">L6164_028461</name>
</gene>
<dbReference type="Proteomes" id="UP000828941">
    <property type="component" value="Chromosome 12"/>
</dbReference>
<accession>A0ACB9L606</accession>
<evidence type="ECO:0000313" key="1">
    <source>
        <dbReference type="EMBL" id="KAI4305072.1"/>
    </source>
</evidence>